<dbReference type="InterPro" id="IPR014016">
    <property type="entry name" value="UvrD-like_ATP-bd"/>
</dbReference>
<comment type="similarity">
    <text evidence="15">Belongs to the helicase family. UvrD subfamily.</text>
</comment>
<dbReference type="GO" id="GO:0000287">
    <property type="term" value="F:magnesium ion binding"/>
    <property type="evidence" value="ECO:0007669"/>
    <property type="project" value="UniProtKB-UniRule"/>
</dbReference>
<evidence type="ECO:0000256" key="5">
    <source>
        <dbReference type="ARBA" id="ARBA00022801"/>
    </source>
</evidence>
<dbReference type="NCBIfam" id="TIGR00609">
    <property type="entry name" value="recB"/>
    <property type="match status" value="1"/>
</dbReference>
<dbReference type="PROSITE" id="PS51198">
    <property type="entry name" value="UVRD_HELICASE_ATP_BIND"/>
    <property type="match status" value="1"/>
</dbReference>
<dbReference type="InterPro" id="IPR004586">
    <property type="entry name" value="RecB"/>
</dbReference>
<feature type="domain" description="UvrD-like helicase ATP-binding" evidence="17">
    <location>
        <begin position="1"/>
        <end position="441"/>
    </location>
</feature>
<evidence type="ECO:0000256" key="8">
    <source>
        <dbReference type="ARBA" id="ARBA00022840"/>
    </source>
</evidence>
<keyword evidence="9 15" id="KW-0460">Magnesium</keyword>
<dbReference type="GO" id="GO:0003677">
    <property type="term" value="F:DNA binding"/>
    <property type="evidence" value="ECO:0007669"/>
    <property type="project" value="UniProtKB-UniRule"/>
</dbReference>
<evidence type="ECO:0000256" key="13">
    <source>
        <dbReference type="ARBA" id="ARBA00034617"/>
    </source>
</evidence>
<proteinExistence type="inferred from homology"/>
<keyword evidence="11 15" id="KW-0234">DNA repair</keyword>
<dbReference type="InterPro" id="IPR011604">
    <property type="entry name" value="PDDEXK-like_dom_sf"/>
</dbReference>
<keyword evidence="5 15" id="KW-0378">Hydrolase</keyword>
<accession>A0A558CUK6</accession>
<evidence type="ECO:0000256" key="12">
    <source>
        <dbReference type="ARBA" id="ARBA00023235"/>
    </source>
</evidence>
<dbReference type="GO" id="GO:0043138">
    <property type="term" value="F:3'-5' DNA helicase activity"/>
    <property type="evidence" value="ECO:0007669"/>
    <property type="project" value="UniProtKB-UniRule"/>
</dbReference>
<name>A0A558CUK6_9GAMM</name>
<comment type="catalytic activity">
    <reaction evidence="13 15">
        <text>Couples ATP hydrolysis with the unwinding of duplex DNA by translocating in the 3'-5' direction.</text>
        <dbReference type="EC" id="5.6.2.4"/>
    </reaction>
</comment>
<dbReference type="EC" id="3.1.11.5" evidence="15"/>
<dbReference type="AlphaFoldDB" id="A0A558CUK6"/>
<dbReference type="GO" id="GO:0016887">
    <property type="term" value="F:ATP hydrolysis activity"/>
    <property type="evidence" value="ECO:0007669"/>
    <property type="project" value="RHEA"/>
</dbReference>
<keyword evidence="2 15" id="KW-0479">Metal-binding</keyword>
<evidence type="ECO:0000256" key="1">
    <source>
        <dbReference type="ARBA" id="ARBA00022722"/>
    </source>
</evidence>
<comment type="catalytic activity">
    <reaction evidence="14 15">
        <text>ATP + H2O = ADP + phosphate + H(+)</text>
        <dbReference type="Rhea" id="RHEA:13065"/>
        <dbReference type="ChEBI" id="CHEBI:15377"/>
        <dbReference type="ChEBI" id="CHEBI:15378"/>
        <dbReference type="ChEBI" id="CHEBI:30616"/>
        <dbReference type="ChEBI" id="CHEBI:43474"/>
        <dbReference type="ChEBI" id="CHEBI:456216"/>
        <dbReference type="EC" id="5.6.2.4"/>
    </reaction>
</comment>
<evidence type="ECO:0000256" key="15">
    <source>
        <dbReference type="HAMAP-Rule" id="MF_01485"/>
    </source>
</evidence>
<dbReference type="Proteomes" id="UP000317355">
    <property type="component" value="Unassembled WGS sequence"/>
</dbReference>
<dbReference type="GO" id="GO:0008854">
    <property type="term" value="F:exodeoxyribonuclease V activity"/>
    <property type="evidence" value="ECO:0007669"/>
    <property type="project" value="UniProtKB-EC"/>
</dbReference>
<evidence type="ECO:0000256" key="14">
    <source>
        <dbReference type="ARBA" id="ARBA00048988"/>
    </source>
</evidence>
<sequence>MQRLSLLETPLTGMNLIEASAGTGKTYTITGLYIRLVVERELTVDQILVVTYTKAATAELRERIRSRMVELKRAYANGSEDSLCDALFVQHADVEQRLKRLNLAILSFDQAAVFTIHGFCQRLLAQSAFESGMPFQTEMLLDERPLIQEIIDDFWHRRIEAIQPGLQRYLLNNGFSPDRLAAGVRGMYNKPYMSVRGVAMPAELAQLEARFNERFARMREVWLTSRCDVTQLLKESDGLSRSKYRIASIDKWVPQMDLFLQAHPGQRFKELEKFSTSTLATALKKSGVAPSHIFFDLCEQLLQLLNPLEELYEQARVALFEEMLCYLNEELHLRKQQQRVQSYDDLLLNLDRALQGDRAEQLIAAVRSTYSAALIDEFQDTDPIQYESFRRLFRFEGCSLFLVGDPKQAIYSFRGADIFAYLKARQDAGNCYTLDVNWRSVPSLIHAVNTLFEQATNSFLFPQIPFHPSLPAERLPLCLKTGDSDTASFNIGFIPGETTKEQATLLAANWAADEIQQLIRSGCQGDATLGGRPLTGGDIAVLVRSHRQGETIRQALTERGIYSVQRSQQDVFKSHEAIEIERIMLAVQEAQNEGLVFAALATSMLGISGETIAGLADDEVELSGYLERFHDYHQMWLQDGFMRMFRHLLHEQQVVERVLQLPEGERRLTNILHLAQLLHQQERATTAGMEALCSWLSQLRLGEWPEDESSQLRLESDDNLVQIVTIHKSKGLQYPVVFAPFVWDGGVRQVKAGEPCSFHDPAQGYSAVLDLGSSAWTEASEGARDEALAESLRLLYVALTRAQQRCYITWGQVNGAEHSPLAWLLHPPAGSELANPAAQLAEHFKTLSEADLLHRLRQWIEPLEGYARIENVSDRETTLSSSETAPAASQQSLDFDSLKARLFNRKLNRGRSVTSFSALAAGHDNFERPDHDAVLEPLSDEPETRPILNGFNFPRGANPGSCLHAIFENLDFTRHTKEELELLVEQQLALFAIDPVWRDVVCQMITDVLATELEPNSGLSLGQLGRSQCLVEMEFNYPVADLKAAELSALVIQKGLIDNQTMIEAIKRLGFRDIQGYMKGFIDLIFEFNGRYYLLDYKSNWLGNKQSDYDHTNLNAAIAREGYFLQYLLYSVALHRYLAGRIKGYDYDAHFGSVFYLFLRGMSPATGPAYGVYRDRPSRQLIESLDEYFASAEAVV</sequence>
<dbReference type="PANTHER" id="PTHR11070">
    <property type="entry name" value="UVRD / RECB / PCRA DNA HELICASE FAMILY MEMBER"/>
    <property type="match status" value="1"/>
</dbReference>
<evidence type="ECO:0000256" key="11">
    <source>
        <dbReference type="ARBA" id="ARBA00023204"/>
    </source>
</evidence>
<dbReference type="GO" id="GO:0005524">
    <property type="term" value="F:ATP binding"/>
    <property type="evidence" value="ECO:0007669"/>
    <property type="project" value="UniProtKB-UniRule"/>
</dbReference>
<dbReference type="Gene3D" id="1.10.3170.10">
    <property type="entry name" value="Recbcd, chain B, domain 2"/>
    <property type="match status" value="1"/>
</dbReference>
<comment type="subunit">
    <text evidence="15">Heterotrimer of RecB, RecC and RecD. All subunits contribute to DNA-binding. Interacts with RecA.</text>
</comment>
<comment type="catalytic activity">
    <reaction evidence="15">
        <text>Exonucleolytic cleavage (in the presence of ATP) in either 5'- to 3'- or 3'- to 5'-direction to yield 5'-phosphooligonucleotides.</text>
        <dbReference type="EC" id="3.1.11.5"/>
    </reaction>
</comment>
<evidence type="ECO:0000256" key="10">
    <source>
        <dbReference type="ARBA" id="ARBA00023125"/>
    </source>
</evidence>
<dbReference type="EC" id="5.6.2.4" evidence="15"/>
<evidence type="ECO:0000256" key="9">
    <source>
        <dbReference type="ARBA" id="ARBA00022842"/>
    </source>
</evidence>
<evidence type="ECO:0000259" key="18">
    <source>
        <dbReference type="PROSITE" id="PS51217"/>
    </source>
</evidence>
<dbReference type="InterPro" id="IPR011335">
    <property type="entry name" value="Restrct_endonuc-II-like"/>
</dbReference>
<dbReference type="SUPFAM" id="SSF52980">
    <property type="entry name" value="Restriction endonuclease-like"/>
    <property type="match status" value="1"/>
</dbReference>
<dbReference type="PROSITE" id="PS51217">
    <property type="entry name" value="UVRD_HELICASE_CTER"/>
    <property type="match status" value="1"/>
</dbReference>
<keyword evidence="8 15" id="KW-0067">ATP-binding</keyword>
<dbReference type="Pfam" id="PF00580">
    <property type="entry name" value="UvrD-helicase"/>
    <property type="match status" value="1"/>
</dbReference>
<evidence type="ECO:0000256" key="2">
    <source>
        <dbReference type="ARBA" id="ARBA00022723"/>
    </source>
</evidence>
<reference evidence="19 20" key="1">
    <citation type="submission" date="2019-07" db="EMBL/GenBank/DDBJ databases">
        <title>The pathways for chlorine oxyanion respiration interact through the shared metabolite chlorate.</title>
        <authorList>
            <person name="Barnum T.P."/>
            <person name="Cheng Y."/>
            <person name="Hill K.A."/>
            <person name="Lucas L.N."/>
            <person name="Carlson H.K."/>
            <person name="Coates J.D."/>
        </authorList>
    </citation>
    <scope>NUCLEOTIDE SEQUENCE [LARGE SCALE GENOMIC DNA]</scope>
    <source>
        <strain evidence="19">BK-3</strain>
    </source>
</reference>
<dbReference type="GO" id="GO:0000724">
    <property type="term" value="P:double-strand break repair via homologous recombination"/>
    <property type="evidence" value="ECO:0007669"/>
    <property type="project" value="UniProtKB-UniRule"/>
</dbReference>
<dbReference type="InterPro" id="IPR000212">
    <property type="entry name" value="DNA_helicase_UvrD/REP"/>
</dbReference>
<dbReference type="Gene3D" id="1.10.486.10">
    <property type="entry name" value="PCRA, domain 4"/>
    <property type="match status" value="1"/>
</dbReference>
<dbReference type="Gene3D" id="3.90.320.10">
    <property type="match status" value="1"/>
</dbReference>
<dbReference type="Pfam" id="PF13361">
    <property type="entry name" value="UvrD_C"/>
    <property type="match status" value="1"/>
</dbReference>
<dbReference type="Gene3D" id="3.40.50.300">
    <property type="entry name" value="P-loop containing nucleotide triphosphate hydrolases"/>
    <property type="match status" value="2"/>
</dbReference>
<evidence type="ECO:0000313" key="19">
    <source>
        <dbReference type="EMBL" id="TVT52392.1"/>
    </source>
</evidence>
<feature type="active site" description="For nuclease activity" evidence="15">
    <location>
        <position position="1096"/>
    </location>
</feature>
<dbReference type="HAMAP" id="MF_01485">
    <property type="entry name" value="RecB"/>
    <property type="match status" value="1"/>
</dbReference>
<dbReference type="SUPFAM" id="SSF52540">
    <property type="entry name" value="P-loop containing nucleoside triphosphate hydrolases"/>
    <property type="match status" value="1"/>
</dbReference>
<dbReference type="InterPro" id="IPR014017">
    <property type="entry name" value="DNA_helicase_UvrD-like_C"/>
</dbReference>
<evidence type="ECO:0000256" key="6">
    <source>
        <dbReference type="ARBA" id="ARBA00022806"/>
    </source>
</evidence>
<dbReference type="GO" id="GO:0009338">
    <property type="term" value="C:exodeoxyribonuclease V complex"/>
    <property type="evidence" value="ECO:0007669"/>
    <property type="project" value="TreeGrafter"/>
</dbReference>
<evidence type="ECO:0000259" key="17">
    <source>
        <dbReference type="PROSITE" id="PS51198"/>
    </source>
</evidence>
<dbReference type="InterPro" id="IPR027417">
    <property type="entry name" value="P-loop_NTPase"/>
</dbReference>
<dbReference type="EMBL" id="VMRY01000070">
    <property type="protein sequence ID" value="TVT52392.1"/>
    <property type="molecule type" value="Genomic_DNA"/>
</dbReference>
<comment type="domain">
    <text evidence="15">The C-terminal domain has nuclease activity and interacts with RecD. It interacts with RecA, facilitating its loading onto ssDNA.</text>
</comment>
<dbReference type="GO" id="GO:0005829">
    <property type="term" value="C:cytosol"/>
    <property type="evidence" value="ECO:0007669"/>
    <property type="project" value="TreeGrafter"/>
</dbReference>
<organism evidence="19 20">
    <name type="scientific">Sedimenticola thiotaurini</name>
    <dbReference type="NCBI Taxonomy" id="1543721"/>
    <lineage>
        <taxon>Bacteria</taxon>
        <taxon>Pseudomonadati</taxon>
        <taxon>Pseudomonadota</taxon>
        <taxon>Gammaproteobacteria</taxon>
        <taxon>Chromatiales</taxon>
        <taxon>Sedimenticolaceae</taxon>
        <taxon>Sedimenticola</taxon>
    </lineage>
</organism>
<evidence type="ECO:0000256" key="4">
    <source>
        <dbReference type="ARBA" id="ARBA00022763"/>
    </source>
</evidence>
<feature type="region of interest" description="Nuclease activity, interacts with RecD and RecA" evidence="15">
    <location>
        <begin position="910"/>
        <end position="1196"/>
    </location>
</feature>
<comment type="caution">
    <text evidence="19">The sequence shown here is derived from an EMBL/GenBank/DDBJ whole genome shotgun (WGS) entry which is preliminary data.</text>
</comment>
<protein>
    <recommendedName>
        <fullName evidence="15">RecBCD enzyme subunit RecB</fullName>
        <ecNumber evidence="15">3.1.11.5</ecNumber>
        <ecNumber evidence="15">5.6.2.4</ecNumber>
    </recommendedName>
    <alternativeName>
        <fullName evidence="15">DNA 3'-5' helicase subunit RecB</fullName>
    </alternativeName>
    <alternativeName>
        <fullName evidence="15">Exonuclease V subunit RecB</fullName>
        <shortName evidence="15">ExoV subunit RecB</shortName>
    </alternativeName>
    <alternativeName>
        <fullName evidence="15">Helicase/nuclease RecBCD subunit RecB</fullName>
    </alternativeName>
</protein>
<keyword evidence="3 15" id="KW-0547">Nucleotide-binding</keyword>
<dbReference type="PANTHER" id="PTHR11070:SF23">
    <property type="entry name" value="RECBCD ENZYME SUBUNIT RECB"/>
    <property type="match status" value="1"/>
</dbReference>
<comment type="function">
    <text evidence="15">A helicase/nuclease that prepares dsDNA breaks (DSB) for recombinational DNA repair. Binds to DSBs and unwinds DNA via a highly rapid and processive ATP-dependent bidirectional helicase activity. Unwinds dsDNA until it encounters a Chi (crossover hotspot instigator) sequence from the 3' direction. Cuts ssDNA a few nucleotides 3' to the Chi site. The properties and activities of the enzyme are changed at Chi. The Chi-altered holoenzyme produces a long 3'-ssDNA overhang and facilitates RecA-binding to the ssDNA for homologous DNA recombination and repair. Holoenzyme degrades any linearized DNA that is unable to undergo homologous recombination. In the holoenzyme this subunit contributes ATPase, 3'-5' helicase, exonuclease activity and loads RecA onto ssDNA.</text>
</comment>
<dbReference type="CDD" id="cd22352">
    <property type="entry name" value="RecB_C-like"/>
    <property type="match status" value="1"/>
</dbReference>
<comment type="domain">
    <text evidence="15">The N-terminal DNA-binding domain is a ssDNA-dependent ATPase and has ATP-dependent 3'-5' helicase function. This domain interacts with RecC.</text>
</comment>
<feature type="binding site" evidence="15">
    <location>
        <position position="1083"/>
    </location>
    <ligand>
        <name>Mg(2+)</name>
        <dbReference type="ChEBI" id="CHEBI:18420"/>
    </ligand>
</feature>
<feature type="region of interest" description="DNA-binding and helicase activity, interacts with RecC" evidence="15">
    <location>
        <begin position="1"/>
        <end position="873"/>
    </location>
</feature>
<evidence type="ECO:0000256" key="7">
    <source>
        <dbReference type="ARBA" id="ARBA00022839"/>
    </source>
</evidence>
<keyword evidence="7 15" id="KW-0269">Exonuclease</keyword>
<gene>
    <name evidence="15 19" type="primary">recB</name>
    <name evidence="19" type="ORF">FHK82_13605</name>
</gene>
<evidence type="ECO:0000256" key="3">
    <source>
        <dbReference type="ARBA" id="ARBA00022741"/>
    </source>
</evidence>
<keyword evidence="12 15" id="KW-0413">Isomerase</keyword>
<feature type="binding site" evidence="16">
    <location>
        <begin position="19"/>
        <end position="26"/>
    </location>
    <ligand>
        <name>ATP</name>
        <dbReference type="ChEBI" id="CHEBI:30616"/>
    </ligand>
</feature>
<comment type="miscellaneous">
    <text evidence="15">In the RecBCD complex, RecB has a slow 3'-5' helicase, an exonuclease activity and loads RecA onto ssDNA, RecD has a fast 5'-3' helicase activity, while RecC stimulates the ATPase and processivity of the RecB helicase and contributes to recognition of the Chi site.</text>
</comment>
<comment type="cofactor">
    <cofactor evidence="15">
        <name>Mg(2+)</name>
        <dbReference type="ChEBI" id="CHEBI:18420"/>
    </cofactor>
    <text evidence="15">Binds 1 Mg(2+) ion per subunit.</text>
</comment>
<feature type="binding site" evidence="15">
    <location>
        <position position="964"/>
    </location>
    <ligand>
        <name>Mg(2+)</name>
        <dbReference type="ChEBI" id="CHEBI:18420"/>
    </ligand>
</feature>
<keyword evidence="10 15" id="KW-0238">DNA-binding</keyword>
<feature type="binding site" evidence="15">
    <location>
        <position position="1096"/>
    </location>
    <ligand>
        <name>Mg(2+)</name>
        <dbReference type="ChEBI" id="CHEBI:18420"/>
    </ligand>
</feature>
<evidence type="ECO:0000313" key="20">
    <source>
        <dbReference type="Proteomes" id="UP000317355"/>
    </source>
</evidence>
<evidence type="ECO:0000256" key="16">
    <source>
        <dbReference type="PROSITE-ProRule" id="PRU00560"/>
    </source>
</evidence>
<keyword evidence="4 15" id="KW-0227">DNA damage</keyword>
<keyword evidence="1 15" id="KW-0540">Nuclease</keyword>
<keyword evidence="6 15" id="KW-0347">Helicase</keyword>
<feature type="domain" description="UvrD-like helicase C-terminal" evidence="18">
    <location>
        <begin position="442"/>
        <end position="731"/>
    </location>
</feature>